<dbReference type="VEuPathDB" id="GiardiaDB:GL50581_1998"/>
<proteinExistence type="predicted"/>
<dbReference type="OrthoDB" id="10259243at2759"/>
<dbReference type="EMBL" id="AHHH01000013">
    <property type="protein sequence ID" value="ESU44919.1"/>
    <property type="molecule type" value="Genomic_DNA"/>
</dbReference>
<organism evidence="2 3">
    <name type="scientific">Giardia intestinalis</name>
    <name type="common">Giardia lamblia</name>
    <dbReference type="NCBI Taxonomy" id="5741"/>
    <lineage>
        <taxon>Eukaryota</taxon>
        <taxon>Metamonada</taxon>
        <taxon>Diplomonadida</taxon>
        <taxon>Hexamitidae</taxon>
        <taxon>Giardiinae</taxon>
        <taxon>Giardia</taxon>
    </lineage>
</organism>
<protein>
    <submittedName>
        <fullName evidence="2">Uncharacterized protein</fullName>
    </submittedName>
</protein>
<evidence type="ECO:0000313" key="2">
    <source>
        <dbReference type="EMBL" id="ESU44919.1"/>
    </source>
</evidence>
<sequence length="320" mass="35609">MRKIMVSCCLSSADQIEVLRKLAEEVIRIRRIQETVDDLVTNPYRLYTYVIKTSVNWRRIATEINQDRNRIYHWYRETHLRNILNIKMTGDDRQAIRGIIMDGIETRSIGKEDIYGKVREKFGKKYPRQELRMTYNNIINSRGIKAILKKNGIQLFSRRNRPFTAIRGPPDITQHSADEEIPRPSLLRLPGYNDNTPSAPLDDEEATAVPESPPLAQLDSAACSIDEPRNLLVGPSLIPPFAPAPGVSSSTYPIQSVCPVSGAVPYLQTPGFINLQGSTYPFGFGVPIAYVPVLVPSLGSSGGWPWGAGGDPLGRPAGQP</sequence>
<dbReference type="VEuPathDB" id="GiardiaDB:QR46_4758"/>
<evidence type="ECO:0000256" key="1">
    <source>
        <dbReference type="SAM" id="MobiDB-lite"/>
    </source>
</evidence>
<dbReference type="AlphaFoldDB" id="V6U228"/>
<evidence type="ECO:0000313" key="3">
    <source>
        <dbReference type="Proteomes" id="UP000018040"/>
    </source>
</evidence>
<feature type="region of interest" description="Disordered" evidence="1">
    <location>
        <begin position="164"/>
        <end position="206"/>
    </location>
</feature>
<gene>
    <name evidence="2" type="ORF">GSB_150161</name>
</gene>
<dbReference type="VEuPathDB" id="GiardiaDB:GL50803_00117191"/>
<reference evidence="3" key="1">
    <citation type="submission" date="2012-02" db="EMBL/GenBank/DDBJ databases">
        <title>Genome sequencing of Giardia lamblia Genotypes A2 and B isolates (DH and GS) and comparative analysis with the genomes of Genotypes A1 and E (WB and Pig).</title>
        <authorList>
            <person name="Adam R."/>
            <person name="Dahlstrom E."/>
            <person name="Martens C."/>
            <person name="Bruno D."/>
            <person name="Barbian K."/>
            <person name="Porcella S.F."/>
            <person name="Nash T."/>
        </authorList>
    </citation>
    <scope>NUCLEOTIDE SEQUENCE</scope>
    <source>
        <strain evidence="3">GS</strain>
    </source>
</reference>
<comment type="caution">
    <text evidence="2">The sequence shown here is derived from an EMBL/GenBank/DDBJ whole genome shotgun (WGS) entry which is preliminary data.</text>
</comment>
<accession>V6U228</accession>
<name>V6U228_GIAIN</name>
<reference evidence="2 3" key="2">
    <citation type="journal article" date="2013" name="Genome Biol. Evol.">
        <title>Genome sequencing of Giardia lamblia genotypes A2 and B isolates (DH and GS) and comparative analysis with the genomes of genotypes A1 and E (WB and Pig).</title>
        <authorList>
            <person name="Adam R.D."/>
            <person name="Dahlstrom E.W."/>
            <person name="Martens C.A."/>
            <person name="Bruno D.P."/>
            <person name="Barbian K.D."/>
            <person name="Ricklefs S.M."/>
            <person name="Hernandez M.M."/>
            <person name="Narla N.P."/>
            <person name="Patel R.B."/>
            <person name="Porcella S.F."/>
            <person name="Nash T.E."/>
        </authorList>
    </citation>
    <scope>NUCLEOTIDE SEQUENCE [LARGE SCALE GENOMIC DNA]</scope>
    <source>
        <strain evidence="2 3">GS</strain>
    </source>
</reference>
<dbReference type="VEuPathDB" id="GiardiaDB:DHA2_151571"/>
<dbReference type="Proteomes" id="UP000018040">
    <property type="component" value="Unassembled WGS sequence"/>
</dbReference>